<dbReference type="PANTHER" id="PTHR40278:SF1">
    <property type="entry name" value="DNA UTILIZATION PROTEIN HOFN"/>
    <property type="match status" value="1"/>
</dbReference>
<dbReference type="InterPro" id="IPR052534">
    <property type="entry name" value="Extracell_DNA_Util/SecSys_Comp"/>
</dbReference>
<dbReference type="PANTHER" id="PTHR40278">
    <property type="entry name" value="DNA UTILIZATION PROTEIN HOFN"/>
    <property type="match status" value="1"/>
</dbReference>
<comment type="caution">
    <text evidence="2">The sequence shown here is derived from an EMBL/GenBank/DDBJ whole genome shotgun (WGS) entry which is preliminary data.</text>
</comment>
<accession>A0A5C8ZJU4</accession>
<dbReference type="AlphaFoldDB" id="A0A5C8ZJU4"/>
<reference evidence="2 3" key="1">
    <citation type="submission" date="2019-07" db="EMBL/GenBank/DDBJ databases">
        <title>Quadrisphaera sp. strain DD2A genome sequencing and assembly.</title>
        <authorList>
            <person name="Kim I."/>
        </authorList>
    </citation>
    <scope>NUCLEOTIDE SEQUENCE [LARGE SCALE GENOMIC DNA]</scope>
    <source>
        <strain evidence="2 3">DD2A</strain>
    </source>
</reference>
<keyword evidence="3" id="KW-1185">Reference proteome</keyword>
<dbReference type="InterPro" id="IPR007813">
    <property type="entry name" value="PilN"/>
</dbReference>
<feature type="region of interest" description="Disordered" evidence="1">
    <location>
        <begin position="1"/>
        <end position="31"/>
    </location>
</feature>
<proteinExistence type="predicted"/>
<feature type="compositionally biased region" description="Low complexity" evidence="1">
    <location>
        <begin position="21"/>
        <end position="31"/>
    </location>
</feature>
<dbReference type="Pfam" id="PF05137">
    <property type="entry name" value="PilN"/>
    <property type="match status" value="1"/>
</dbReference>
<evidence type="ECO:0000256" key="1">
    <source>
        <dbReference type="SAM" id="MobiDB-lite"/>
    </source>
</evidence>
<sequence>MSAPTWSFGVPSQAPTQKLEQPAAPQADGPDPLAELREQIQRSWLGAGVDLLPEHYRVLRRVGAAQRGVVAGLLAVGLLLGGAAWQAHAATSSAEAELAEVNARQAALTAQAAQLAEVPKVLGELSTVQAARSTAFATDVRWYSYLDGLRNSVPTGVWLADLSWGSAGGSSTDAAAAGAASTAQPATTTEDATGTAGTQGTLTVKGRTQDPALVAAWLESVSATTGLADPSYSSLQRIDIDGTPVYEFTATVAVTDAALSHRFDTPASGAIGTSGAAAATTPATTSTPATGAGS</sequence>
<feature type="region of interest" description="Disordered" evidence="1">
    <location>
        <begin position="271"/>
        <end position="294"/>
    </location>
</feature>
<name>A0A5C8ZJU4_9ACTN</name>
<dbReference type="Proteomes" id="UP000321234">
    <property type="component" value="Unassembled WGS sequence"/>
</dbReference>
<evidence type="ECO:0000313" key="2">
    <source>
        <dbReference type="EMBL" id="TXR57401.1"/>
    </source>
</evidence>
<gene>
    <name evidence="2" type="ORF">FMM08_03880</name>
</gene>
<protein>
    <submittedName>
        <fullName evidence="2">PilN domain-containing protein</fullName>
    </submittedName>
</protein>
<feature type="region of interest" description="Disordered" evidence="1">
    <location>
        <begin position="176"/>
        <end position="203"/>
    </location>
</feature>
<dbReference type="EMBL" id="VKAC01000002">
    <property type="protein sequence ID" value="TXR57401.1"/>
    <property type="molecule type" value="Genomic_DNA"/>
</dbReference>
<dbReference type="OrthoDB" id="5196233at2"/>
<organism evidence="2 3">
    <name type="scientific">Quadrisphaera setariae</name>
    <dbReference type="NCBI Taxonomy" id="2593304"/>
    <lineage>
        <taxon>Bacteria</taxon>
        <taxon>Bacillati</taxon>
        <taxon>Actinomycetota</taxon>
        <taxon>Actinomycetes</taxon>
        <taxon>Kineosporiales</taxon>
        <taxon>Kineosporiaceae</taxon>
        <taxon>Quadrisphaera</taxon>
    </lineage>
</organism>
<evidence type="ECO:0000313" key="3">
    <source>
        <dbReference type="Proteomes" id="UP000321234"/>
    </source>
</evidence>
<dbReference type="RefSeq" id="WP_147925042.1">
    <property type="nucleotide sequence ID" value="NZ_VKAC01000002.1"/>
</dbReference>